<dbReference type="GO" id="GO:0008168">
    <property type="term" value="F:methyltransferase activity"/>
    <property type="evidence" value="ECO:0007669"/>
    <property type="project" value="UniProtKB-KW"/>
</dbReference>
<dbReference type="RefSeq" id="WP_303687465.1">
    <property type="nucleotide sequence ID" value="NZ_CAJXYO010000023.1"/>
</dbReference>
<evidence type="ECO:0000313" key="4">
    <source>
        <dbReference type="Proteomes" id="UP000196102"/>
    </source>
</evidence>
<feature type="coiled-coil region" evidence="1">
    <location>
        <begin position="50"/>
        <end position="77"/>
    </location>
</feature>
<dbReference type="Pfam" id="PF19579">
    <property type="entry name" value="FtsL_2"/>
    <property type="match status" value="1"/>
</dbReference>
<reference evidence="4" key="1">
    <citation type="journal article" date="2017" name="Proc. Natl. Acad. Sci. U.S.A.">
        <title>Simulation of Deepwater Horizon oil plume reveals substrate specialization within a complex community of hydrocarbon-degraders.</title>
        <authorList>
            <person name="Hu P."/>
            <person name="Dubinsky E.A."/>
            <person name="Probst A.J."/>
            <person name="Wang J."/>
            <person name="Sieber C.M.K."/>
            <person name="Tom L.M."/>
            <person name="Gardinali P."/>
            <person name="Banfield J.F."/>
            <person name="Atlas R.M."/>
            <person name="Andersen G.L."/>
        </authorList>
    </citation>
    <scope>NUCLEOTIDE SEQUENCE [LARGE SCALE GENOMIC DNA]</scope>
</reference>
<gene>
    <name evidence="3" type="ORF">A9Q93_10880</name>
</gene>
<comment type="caution">
    <text evidence="3">The sequence shown here is derived from an EMBL/GenBank/DDBJ whole genome shotgun (WGS) entry which is preliminary data.</text>
</comment>
<evidence type="ECO:0000313" key="3">
    <source>
        <dbReference type="EMBL" id="OUS11927.1"/>
    </source>
</evidence>
<accession>A0A1Z8ANP5</accession>
<keyword evidence="3" id="KW-0489">Methyltransferase</keyword>
<keyword evidence="2" id="KW-1133">Transmembrane helix</keyword>
<dbReference type="EMBL" id="MAAX01000170">
    <property type="protein sequence ID" value="OUS11927.1"/>
    <property type="molecule type" value="Genomic_DNA"/>
</dbReference>
<sequence length="109" mass="12511">MASKVYDILKGSFLTSEDAFKNWRFILFAAFLAIIMIYTGHSYERKVHKLAALNEKVTELHSEYTDLERRLMFMQMESTVAKRIENKGITPAKNPPQKIVIVEGTNGNN</sequence>
<dbReference type="InterPro" id="IPR045755">
    <property type="entry name" value="FtsL-like"/>
</dbReference>
<keyword evidence="1" id="KW-0175">Coiled coil</keyword>
<name>A0A1Z8ANP5_9FLAO</name>
<evidence type="ECO:0000256" key="1">
    <source>
        <dbReference type="SAM" id="Coils"/>
    </source>
</evidence>
<evidence type="ECO:0000256" key="2">
    <source>
        <dbReference type="SAM" id="Phobius"/>
    </source>
</evidence>
<organism evidence="3 4">
    <name type="scientific">Nonlabens dokdonensis</name>
    <dbReference type="NCBI Taxonomy" id="328515"/>
    <lineage>
        <taxon>Bacteria</taxon>
        <taxon>Pseudomonadati</taxon>
        <taxon>Bacteroidota</taxon>
        <taxon>Flavobacteriia</taxon>
        <taxon>Flavobacteriales</taxon>
        <taxon>Flavobacteriaceae</taxon>
        <taxon>Nonlabens</taxon>
    </lineage>
</organism>
<protein>
    <submittedName>
        <fullName evidence="3">S-adenosyl-methyltransferase</fullName>
    </submittedName>
</protein>
<dbReference type="AlphaFoldDB" id="A0A1Z8ANP5"/>
<keyword evidence="2" id="KW-0812">Transmembrane</keyword>
<dbReference type="Proteomes" id="UP000196102">
    <property type="component" value="Unassembled WGS sequence"/>
</dbReference>
<feature type="transmembrane region" description="Helical" evidence="2">
    <location>
        <begin position="23"/>
        <end position="40"/>
    </location>
</feature>
<proteinExistence type="predicted"/>
<keyword evidence="2" id="KW-0472">Membrane</keyword>
<keyword evidence="3" id="KW-0808">Transferase</keyword>
<dbReference type="GO" id="GO:0032259">
    <property type="term" value="P:methylation"/>
    <property type="evidence" value="ECO:0007669"/>
    <property type="project" value="UniProtKB-KW"/>
</dbReference>